<gene>
    <name evidence="2" type="ORF">EBN88_25035</name>
</gene>
<proteinExistence type="predicted"/>
<dbReference type="GO" id="GO:0047527">
    <property type="term" value="F:2,3-dihydroxybenzoate-serine ligase activity"/>
    <property type="evidence" value="ECO:0007669"/>
    <property type="project" value="TreeGrafter"/>
</dbReference>
<protein>
    <recommendedName>
        <fullName evidence="1">Condensation domain-containing protein</fullName>
    </recommendedName>
</protein>
<evidence type="ECO:0000313" key="3">
    <source>
        <dbReference type="Proteomes" id="UP000278673"/>
    </source>
</evidence>
<dbReference type="GO" id="GO:0008610">
    <property type="term" value="P:lipid biosynthetic process"/>
    <property type="evidence" value="ECO:0007669"/>
    <property type="project" value="UniProtKB-ARBA"/>
</dbReference>
<dbReference type="GO" id="GO:0009239">
    <property type="term" value="P:enterobactin biosynthetic process"/>
    <property type="evidence" value="ECO:0007669"/>
    <property type="project" value="TreeGrafter"/>
</dbReference>
<dbReference type="EMBL" id="RFFJ01000199">
    <property type="protein sequence ID" value="RMI32506.1"/>
    <property type="molecule type" value="Genomic_DNA"/>
</dbReference>
<reference evidence="2 3" key="1">
    <citation type="submission" date="2018-10" db="EMBL/GenBank/DDBJ databases">
        <title>Isolation, diversity and antifungal activity of actinobacteria from wheat.</title>
        <authorList>
            <person name="Han C."/>
        </authorList>
    </citation>
    <scope>NUCLEOTIDE SEQUENCE [LARGE SCALE GENOMIC DNA]</scope>
    <source>
        <strain evidence="2 3">NEAU-YY642</strain>
    </source>
</reference>
<dbReference type="GO" id="GO:0043041">
    <property type="term" value="P:amino acid activation for nonribosomal peptide biosynthetic process"/>
    <property type="evidence" value="ECO:0007669"/>
    <property type="project" value="TreeGrafter"/>
</dbReference>
<feature type="domain" description="Condensation" evidence="1">
    <location>
        <begin position="39"/>
        <end position="460"/>
    </location>
</feature>
<dbReference type="Pfam" id="PF00668">
    <property type="entry name" value="Condensation"/>
    <property type="match status" value="1"/>
</dbReference>
<dbReference type="InterPro" id="IPR001242">
    <property type="entry name" value="Condensation_dom"/>
</dbReference>
<evidence type="ECO:0000313" key="2">
    <source>
        <dbReference type="EMBL" id="RMI32506.1"/>
    </source>
</evidence>
<name>A0A3M2L686_9ACTN</name>
<dbReference type="GO" id="GO:0009366">
    <property type="term" value="C:enterobactin synthetase complex"/>
    <property type="evidence" value="ECO:0007669"/>
    <property type="project" value="TreeGrafter"/>
</dbReference>
<dbReference type="SUPFAM" id="SSF52777">
    <property type="entry name" value="CoA-dependent acyltransferases"/>
    <property type="match status" value="2"/>
</dbReference>
<dbReference type="InterPro" id="IPR023213">
    <property type="entry name" value="CAT-like_dom_sf"/>
</dbReference>
<dbReference type="AlphaFoldDB" id="A0A3M2L686"/>
<dbReference type="CDD" id="cd19531">
    <property type="entry name" value="LCL_NRPS-like"/>
    <property type="match status" value="1"/>
</dbReference>
<accession>A0A3M2L686</accession>
<dbReference type="Gene3D" id="3.30.559.30">
    <property type="entry name" value="Nonribosomal peptide synthetase, condensation domain"/>
    <property type="match status" value="1"/>
</dbReference>
<organism evidence="2 3">
    <name type="scientific">Streptomyces triticirhizae</name>
    <dbReference type="NCBI Taxonomy" id="2483353"/>
    <lineage>
        <taxon>Bacteria</taxon>
        <taxon>Bacillati</taxon>
        <taxon>Actinomycetota</taxon>
        <taxon>Actinomycetes</taxon>
        <taxon>Kitasatosporales</taxon>
        <taxon>Streptomycetaceae</taxon>
        <taxon>Streptomyces</taxon>
    </lineage>
</organism>
<dbReference type="Gene3D" id="3.30.559.10">
    <property type="entry name" value="Chloramphenicol acetyltransferase-like domain"/>
    <property type="match status" value="1"/>
</dbReference>
<evidence type="ECO:0000259" key="1">
    <source>
        <dbReference type="Pfam" id="PF00668"/>
    </source>
</evidence>
<comment type="caution">
    <text evidence="2">The sequence shown here is derived from an EMBL/GenBank/DDBJ whole genome shotgun (WGS) entry which is preliminary data.</text>
</comment>
<dbReference type="GO" id="GO:0005829">
    <property type="term" value="C:cytosol"/>
    <property type="evidence" value="ECO:0007669"/>
    <property type="project" value="TreeGrafter"/>
</dbReference>
<sequence>MRADALSAERRALLRARLARRPAPGTVPLVRLPRPDGAVFPLSHQQEELWFLQRFAPESTAYNVPVVWRLRGSFAPEAVAAALNRLTARHEVLRTAFPERDGEPVQLPHPPAPWRLRVRHARSTDEATAIVREACERPFDLAAPGPLRPLLVLSPGGGALVLDLHHIVSDEWSERLLWRDFRHFYHAAHGLPTEPLPEPPAQYADFAAWQRARLAGGGLATLTGHWRDRLAGLPTLSLPLDRPRPRSQMFTGAVHRFPLPPAPAAALTALARAARATPFMAHLAVWVLTLARVTRQRDIAVGTITAGRDHPWLRDMVGFFVNTLVLRTDVAGAGDFVALLDRVRRTVLDAQAHQALPFPQVVEAVRPPRTPGLSPLVQVLYAYSAAGPHEERHLPGAKVTAEGVEMPVARFDLVLNVFQTPAETLCALEYNTALLRARTARRLAHLHTETLRRVVDDPRAALPLDGE</sequence>
<dbReference type="RefSeq" id="WP_122399326.1">
    <property type="nucleotide sequence ID" value="NZ_RFFJ01000199.1"/>
</dbReference>
<dbReference type="PANTHER" id="PTHR45527:SF1">
    <property type="entry name" value="FATTY ACID SYNTHASE"/>
    <property type="match status" value="1"/>
</dbReference>
<dbReference type="Proteomes" id="UP000278673">
    <property type="component" value="Unassembled WGS sequence"/>
</dbReference>
<dbReference type="GO" id="GO:0031177">
    <property type="term" value="F:phosphopantetheine binding"/>
    <property type="evidence" value="ECO:0007669"/>
    <property type="project" value="TreeGrafter"/>
</dbReference>
<dbReference type="PANTHER" id="PTHR45527">
    <property type="entry name" value="NONRIBOSOMAL PEPTIDE SYNTHETASE"/>
    <property type="match status" value="1"/>
</dbReference>
<keyword evidence="3" id="KW-1185">Reference proteome</keyword>